<proteinExistence type="predicted"/>
<gene>
    <name evidence="1" type="ORF">M9Y10_043656</name>
</gene>
<dbReference type="Gene3D" id="3.80.10.10">
    <property type="entry name" value="Ribonuclease Inhibitor"/>
    <property type="match status" value="1"/>
</dbReference>
<evidence type="ECO:0000313" key="1">
    <source>
        <dbReference type="EMBL" id="KAK8884542.1"/>
    </source>
</evidence>
<protein>
    <submittedName>
        <fullName evidence="1">Uncharacterized protein</fullName>
    </submittedName>
</protein>
<evidence type="ECO:0000313" key="2">
    <source>
        <dbReference type="Proteomes" id="UP001470230"/>
    </source>
</evidence>
<name>A0ABR2K0B5_9EUKA</name>
<dbReference type="InterPro" id="IPR032675">
    <property type="entry name" value="LRR_dom_sf"/>
</dbReference>
<keyword evidence="2" id="KW-1185">Reference proteome</keyword>
<organism evidence="1 2">
    <name type="scientific">Tritrichomonas musculus</name>
    <dbReference type="NCBI Taxonomy" id="1915356"/>
    <lineage>
        <taxon>Eukaryota</taxon>
        <taxon>Metamonada</taxon>
        <taxon>Parabasalia</taxon>
        <taxon>Tritrichomonadida</taxon>
        <taxon>Tritrichomonadidae</taxon>
        <taxon>Tritrichomonas</taxon>
    </lineage>
</organism>
<sequence length="70" mass="7768">MKPVVRNQVAYILNEQEKTASVTHSISANGDIIIPQTIYNNSQEYVVTSILKRAFAETVNLLSVEFAPDS</sequence>
<dbReference type="Proteomes" id="UP001470230">
    <property type="component" value="Unassembled WGS sequence"/>
</dbReference>
<dbReference type="EMBL" id="JAPFFF010000008">
    <property type="protein sequence ID" value="KAK8884542.1"/>
    <property type="molecule type" value="Genomic_DNA"/>
</dbReference>
<accession>A0ABR2K0B5</accession>
<comment type="caution">
    <text evidence="1">The sequence shown here is derived from an EMBL/GenBank/DDBJ whole genome shotgun (WGS) entry which is preliminary data.</text>
</comment>
<reference evidence="1 2" key="1">
    <citation type="submission" date="2024-04" db="EMBL/GenBank/DDBJ databases">
        <title>Tritrichomonas musculus Genome.</title>
        <authorList>
            <person name="Alves-Ferreira E."/>
            <person name="Grigg M."/>
            <person name="Lorenzi H."/>
            <person name="Galac M."/>
        </authorList>
    </citation>
    <scope>NUCLEOTIDE SEQUENCE [LARGE SCALE GENOMIC DNA]</scope>
    <source>
        <strain evidence="1 2">EAF2021</strain>
    </source>
</reference>